<evidence type="ECO:0000256" key="1">
    <source>
        <dbReference type="ARBA" id="ARBA00000971"/>
    </source>
</evidence>
<comment type="catalytic activity">
    <reaction evidence="1 5">
        <text>[protein]-peptidylproline (omega=180) = [protein]-peptidylproline (omega=0)</text>
        <dbReference type="Rhea" id="RHEA:16237"/>
        <dbReference type="Rhea" id="RHEA-COMP:10747"/>
        <dbReference type="Rhea" id="RHEA-COMP:10748"/>
        <dbReference type="ChEBI" id="CHEBI:83833"/>
        <dbReference type="ChEBI" id="CHEBI:83834"/>
        <dbReference type="EC" id="5.2.1.8"/>
    </reaction>
</comment>
<dbReference type="EC" id="5.2.1.8" evidence="2 5"/>
<dbReference type="Proteomes" id="UP000016649">
    <property type="component" value="Unassembled WGS sequence"/>
</dbReference>
<dbReference type="PROSITE" id="PS50072">
    <property type="entry name" value="CSA_PPIASE_2"/>
    <property type="match status" value="1"/>
</dbReference>
<dbReference type="SUPFAM" id="SSF54534">
    <property type="entry name" value="FKBP-like"/>
    <property type="match status" value="1"/>
</dbReference>
<evidence type="ECO:0000313" key="10">
    <source>
        <dbReference type="Proteomes" id="UP000016649"/>
    </source>
</evidence>
<dbReference type="PROSITE" id="PS50059">
    <property type="entry name" value="FKBP_PPIASE"/>
    <property type="match status" value="1"/>
</dbReference>
<dbReference type="InterPro" id="IPR002130">
    <property type="entry name" value="Cyclophilin-type_PPIase_dom"/>
</dbReference>
<dbReference type="Pfam" id="PF00160">
    <property type="entry name" value="Pro_isomerase"/>
    <property type="match status" value="1"/>
</dbReference>
<dbReference type="SUPFAM" id="SSF50891">
    <property type="entry name" value="Cyclophilin-like"/>
    <property type="match status" value="1"/>
</dbReference>
<dbReference type="InterPro" id="IPR001179">
    <property type="entry name" value="PPIase_FKBP_dom"/>
</dbReference>
<keyword evidence="10" id="KW-1185">Reference proteome</keyword>
<proteinExistence type="predicted"/>
<dbReference type="PANTHER" id="PTHR45625">
    <property type="entry name" value="PEPTIDYL-PROLYL CIS-TRANS ISOMERASE-RELATED"/>
    <property type="match status" value="1"/>
</dbReference>
<keyword evidence="3 5" id="KW-0697">Rotamase</keyword>
<dbReference type="PANTHER" id="PTHR45625:SF4">
    <property type="entry name" value="PEPTIDYLPROLYL ISOMERASE DOMAIN AND WD REPEAT-CONTAINING PROTEIN 1"/>
    <property type="match status" value="1"/>
</dbReference>
<evidence type="ECO:0000256" key="4">
    <source>
        <dbReference type="ARBA" id="ARBA00023235"/>
    </source>
</evidence>
<accession>A0ABN0NWA7</accession>
<dbReference type="InterPro" id="IPR044666">
    <property type="entry name" value="Cyclophilin_A-like"/>
</dbReference>
<evidence type="ECO:0000259" key="8">
    <source>
        <dbReference type="PROSITE" id="PS50072"/>
    </source>
</evidence>
<sequence>MNKKFMFGMLILCALVCGGYAQMNKGVNAIGSKDGIFAVMETAKGDIVINLFYKQTPLTVVNFVGLAEGKLDAAKEKPFYDGLKFHRVISKANGDEQDFMIQGGDPRGNGTGGPGYTFPDEFVDTLKHSKPGILSMANSGADTNGSQFFITIVPTPWLDGKHTVFGEVIAGQNIVNTIKQDDVIKKVTIVRNGEEAKKFSATQADFDKLKKEAAGKIFKEIEKKFPGAKKDDNGIFYVTKKDGSGSKIGKNRSVAVHYTGSLLNGTMFDSSQGREPLAFTTGAGQMISGFDIMVQDMKLKEKRTVILPPSFAYGARGIPGVIPGNAYLVFDIELIRVK</sequence>
<comment type="caution">
    <text evidence="9">The sequence shown here is derived from an EMBL/GenBank/DDBJ whole genome shotgun (WGS) entry which is preliminary data.</text>
</comment>
<dbReference type="GO" id="GO:0016853">
    <property type="term" value="F:isomerase activity"/>
    <property type="evidence" value="ECO:0007669"/>
    <property type="project" value="UniProtKB-KW"/>
</dbReference>
<feature type="chain" id="PRO_5046608231" description="peptidylprolyl isomerase" evidence="6">
    <location>
        <begin position="22"/>
        <end position="338"/>
    </location>
</feature>
<dbReference type="EMBL" id="AWVH01000044">
    <property type="protein sequence ID" value="ERJ91575.1"/>
    <property type="molecule type" value="Genomic_DNA"/>
</dbReference>
<dbReference type="RefSeq" id="WP_021686201.1">
    <property type="nucleotide sequence ID" value="NZ_KI260554.1"/>
</dbReference>
<feature type="signal peptide" evidence="6">
    <location>
        <begin position="1"/>
        <end position="21"/>
    </location>
</feature>
<evidence type="ECO:0000256" key="5">
    <source>
        <dbReference type="PROSITE-ProRule" id="PRU00277"/>
    </source>
</evidence>
<dbReference type="Pfam" id="PF00254">
    <property type="entry name" value="FKBP_C"/>
    <property type="match status" value="1"/>
</dbReference>
<evidence type="ECO:0000256" key="6">
    <source>
        <dbReference type="SAM" id="SignalP"/>
    </source>
</evidence>
<gene>
    <name evidence="9" type="ORF">HMPREF9193_02028</name>
</gene>
<name>A0ABN0NWA7_TRELE</name>
<dbReference type="InterPro" id="IPR029000">
    <property type="entry name" value="Cyclophilin-like_dom_sf"/>
</dbReference>
<evidence type="ECO:0000313" key="9">
    <source>
        <dbReference type="EMBL" id="ERJ91575.1"/>
    </source>
</evidence>
<feature type="domain" description="PPIase FKBP-type" evidence="7">
    <location>
        <begin position="251"/>
        <end position="338"/>
    </location>
</feature>
<dbReference type="Gene3D" id="3.10.50.40">
    <property type="match status" value="1"/>
</dbReference>
<evidence type="ECO:0000259" key="7">
    <source>
        <dbReference type="PROSITE" id="PS50059"/>
    </source>
</evidence>
<keyword evidence="4 5" id="KW-0413">Isomerase</keyword>
<organism evidence="9 10">
    <name type="scientific">Treponema lecithinolyticum ATCC 700332</name>
    <dbReference type="NCBI Taxonomy" id="1321815"/>
    <lineage>
        <taxon>Bacteria</taxon>
        <taxon>Pseudomonadati</taxon>
        <taxon>Spirochaetota</taxon>
        <taxon>Spirochaetia</taxon>
        <taxon>Spirochaetales</taxon>
        <taxon>Treponemataceae</taxon>
        <taxon>Treponema</taxon>
    </lineage>
</organism>
<dbReference type="InterPro" id="IPR046357">
    <property type="entry name" value="PPIase_dom_sf"/>
</dbReference>
<reference evidence="9 10" key="1">
    <citation type="submission" date="2013-08" db="EMBL/GenBank/DDBJ databases">
        <authorList>
            <person name="Weinstock G."/>
            <person name="Sodergren E."/>
            <person name="Wylie T."/>
            <person name="Fulton L."/>
            <person name="Fulton R."/>
            <person name="Fronick C."/>
            <person name="O'Laughlin M."/>
            <person name="Godfrey J."/>
            <person name="Miner T."/>
            <person name="Herter B."/>
            <person name="Appelbaum E."/>
            <person name="Cordes M."/>
            <person name="Lek S."/>
            <person name="Wollam A."/>
            <person name="Pepin K.H."/>
            <person name="Palsikar V.B."/>
            <person name="Mitreva M."/>
            <person name="Wilson R.K."/>
        </authorList>
    </citation>
    <scope>NUCLEOTIDE SEQUENCE [LARGE SCALE GENOMIC DNA]</scope>
    <source>
        <strain evidence="9 10">ATCC 700332</strain>
    </source>
</reference>
<evidence type="ECO:0000256" key="2">
    <source>
        <dbReference type="ARBA" id="ARBA00013194"/>
    </source>
</evidence>
<keyword evidence="6" id="KW-0732">Signal</keyword>
<dbReference type="Gene3D" id="2.40.100.10">
    <property type="entry name" value="Cyclophilin-like"/>
    <property type="match status" value="1"/>
</dbReference>
<dbReference type="CDD" id="cd00317">
    <property type="entry name" value="cyclophilin"/>
    <property type="match status" value="1"/>
</dbReference>
<evidence type="ECO:0000256" key="3">
    <source>
        <dbReference type="ARBA" id="ARBA00023110"/>
    </source>
</evidence>
<dbReference type="PRINTS" id="PR00153">
    <property type="entry name" value="CSAPPISMRASE"/>
</dbReference>
<feature type="domain" description="PPIase cyclophilin-type" evidence="8">
    <location>
        <begin position="45"/>
        <end position="180"/>
    </location>
</feature>
<protein>
    <recommendedName>
        <fullName evidence="2 5">peptidylprolyl isomerase</fullName>
        <ecNumber evidence="2 5">5.2.1.8</ecNumber>
    </recommendedName>
</protein>